<name>A0A0P1HLY4_9RHOB</name>
<keyword evidence="1" id="KW-0805">Transcription regulation</keyword>
<dbReference type="PROSITE" id="PS50043">
    <property type="entry name" value="HTH_LUXR_2"/>
    <property type="match status" value="1"/>
</dbReference>
<dbReference type="Pfam" id="PF00196">
    <property type="entry name" value="GerE"/>
    <property type="match status" value="1"/>
</dbReference>
<dbReference type="InterPro" id="IPR016032">
    <property type="entry name" value="Sig_transdc_resp-reg_C-effctor"/>
</dbReference>
<reference evidence="5 6" key="1">
    <citation type="submission" date="2015-09" db="EMBL/GenBank/DDBJ databases">
        <authorList>
            <consortium name="Swine Surveillance"/>
        </authorList>
    </citation>
    <scope>NUCLEOTIDE SEQUENCE [LARGE SCALE GENOMIC DNA]</scope>
    <source>
        <strain evidence="5 6">CECT 8399</strain>
    </source>
</reference>
<evidence type="ECO:0000256" key="3">
    <source>
        <dbReference type="ARBA" id="ARBA00023163"/>
    </source>
</evidence>
<dbReference type="InterPro" id="IPR000792">
    <property type="entry name" value="Tscrpt_reg_LuxR_C"/>
</dbReference>
<keyword evidence="3" id="KW-0804">Transcription</keyword>
<accession>A0A0P1HLY4</accession>
<keyword evidence="2" id="KW-0238">DNA-binding</keyword>
<dbReference type="Gene3D" id="1.10.10.10">
    <property type="entry name" value="Winged helix-like DNA-binding domain superfamily/Winged helix DNA-binding domain"/>
    <property type="match status" value="1"/>
</dbReference>
<feature type="domain" description="HTH luxR-type" evidence="4">
    <location>
        <begin position="144"/>
        <end position="209"/>
    </location>
</feature>
<dbReference type="STRING" id="1396826.PHA8399_02282"/>
<protein>
    <submittedName>
        <fullName evidence="5">Transcriptional activator protein TraR</fullName>
    </submittedName>
</protein>
<dbReference type="Pfam" id="PF03472">
    <property type="entry name" value="Autoind_bind"/>
    <property type="match status" value="1"/>
</dbReference>
<dbReference type="SUPFAM" id="SSF46894">
    <property type="entry name" value="C-terminal effector domain of the bipartite response regulators"/>
    <property type="match status" value="1"/>
</dbReference>
<evidence type="ECO:0000256" key="2">
    <source>
        <dbReference type="ARBA" id="ARBA00023125"/>
    </source>
</evidence>
<gene>
    <name evidence="5" type="primary">traR</name>
    <name evidence="5" type="ORF">PHA8399_02282</name>
</gene>
<dbReference type="InterPro" id="IPR036388">
    <property type="entry name" value="WH-like_DNA-bd_sf"/>
</dbReference>
<sequence>MRVDYNMRSDIRGILLRSLDNISESGYSIGVGFDGVEPVFVHSTYAQRWVDRYVDQAYLLVDPTIQFGLSSTGWVTWNDLERLFPSSKTFFEDAANYGLVHGNTLAISADGRVSVLSCSGPKWRDEELRIARAALYALHALEYEPSQSITLTAPVKDVLRMMCNGCKDQEIAENLGVKLETVRARRRTAMQALDAKTSAQLISQVIKFGLI</sequence>
<dbReference type="CDD" id="cd06170">
    <property type="entry name" value="LuxR_C_like"/>
    <property type="match status" value="1"/>
</dbReference>
<dbReference type="InterPro" id="IPR036693">
    <property type="entry name" value="TF_LuxR_autoind-bd_dom_sf"/>
</dbReference>
<evidence type="ECO:0000256" key="1">
    <source>
        <dbReference type="ARBA" id="ARBA00023015"/>
    </source>
</evidence>
<dbReference type="GO" id="GO:0006355">
    <property type="term" value="P:regulation of DNA-templated transcription"/>
    <property type="evidence" value="ECO:0007669"/>
    <property type="project" value="InterPro"/>
</dbReference>
<dbReference type="GO" id="GO:0003677">
    <property type="term" value="F:DNA binding"/>
    <property type="evidence" value="ECO:0007669"/>
    <property type="project" value="UniProtKB-KW"/>
</dbReference>
<evidence type="ECO:0000313" key="6">
    <source>
        <dbReference type="Proteomes" id="UP000051326"/>
    </source>
</evidence>
<dbReference type="SUPFAM" id="SSF75516">
    <property type="entry name" value="Pheromone-binding domain of LuxR-like quorum-sensing transcription factors"/>
    <property type="match status" value="1"/>
</dbReference>
<dbReference type="InterPro" id="IPR005143">
    <property type="entry name" value="TF_LuxR_autoind-bd_dom"/>
</dbReference>
<dbReference type="Proteomes" id="UP000051326">
    <property type="component" value="Unassembled WGS sequence"/>
</dbReference>
<dbReference type="Gene3D" id="3.30.450.80">
    <property type="entry name" value="Transcription factor LuxR-like, autoinducer-binding domain"/>
    <property type="match status" value="1"/>
</dbReference>
<evidence type="ECO:0000313" key="5">
    <source>
        <dbReference type="EMBL" id="CUI00156.1"/>
    </source>
</evidence>
<dbReference type="AlphaFoldDB" id="A0A0P1HLY4"/>
<dbReference type="EMBL" id="CYSR01000022">
    <property type="protein sequence ID" value="CUI00156.1"/>
    <property type="molecule type" value="Genomic_DNA"/>
</dbReference>
<proteinExistence type="predicted"/>
<organism evidence="5 6">
    <name type="scientific">Leisingera aquaemixtae</name>
    <dbReference type="NCBI Taxonomy" id="1396826"/>
    <lineage>
        <taxon>Bacteria</taxon>
        <taxon>Pseudomonadati</taxon>
        <taxon>Pseudomonadota</taxon>
        <taxon>Alphaproteobacteria</taxon>
        <taxon>Rhodobacterales</taxon>
        <taxon>Roseobacteraceae</taxon>
        <taxon>Leisingera</taxon>
    </lineage>
</organism>
<dbReference type="SMART" id="SM00421">
    <property type="entry name" value="HTH_LUXR"/>
    <property type="match status" value="1"/>
</dbReference>
<evidence type="ECO:0000259" key="4">
    <source>
        <dbReference type="PROSITE" id="PS50043"/>
    </source>
</evidence>
<dbReference type="RefSeq" id="WP_082649529.1">
    <property type="nucleotide sequence ID" value="NZ_CP041159.1"/>
</dbReference>